<feature type="transmembrane region" description="Helical" evidence="7">
    <location>
        <begin position="552"/>
        <end position="572"/>
    </location>
</feature>
<keyword evidence="5 7" id="KW-0472">Membrane</keyword>
<dbReference type="Pfam" id="PF00854">
    <property type="entry name" value="PTR2"/>
    <property type="match status" value="1"/>
</dbReference>
<evidence type="ECO:0000313" key="9">
    <source>
        <dbReference type="Proteomes" id="UP000813462"/>
    </source>
</evidence>
<feature type="transmembrane region" description="Helical" evidence="7">
    <location>
        <begin position="428"/>
        <end position="447"/>
    </location>
</feature>
<comment type="subcellular location">
    <subcellularLocation>
        <location evidence="1">Membrane</location>
        <topology evidence="1">Multi-pass membrane protein</topology>
    </subcellularLocation>
</comment>
<feature type="transmembrane region" description="Helical" evidence="7">
    <location>
        <begin position="223"/>
        <end position="244"/>
    </location>
</feature>
<evidence type="ECO:0000313" key="8">
    <source>
        <dbReference type="EMBL" id="KAH7529176.1"/>
    </source>
</evidence>
<feature type="transmembrane region" description="Helical" evidence="7">
    <location>
        <begin position="342"/>
        <end position="362"/>
    </location>
</feature>
<dbReference type="SUPFAM" id="SSF103473">
    <property type="entry name" value="MFS general substrate transporter"/>
    <property type="match status" value="1"/>
</dbReference>
<dbReference type="GO" id="GO:0022857">
    <property type="term" value="F:transmembrane transporter activity"/>
    <property type="evidence" value="ECO:0007669"/>
    <property type="project" value="InterPro"/>
</dbReference>
<feature type="transmembrane region" description="Helical" evidence="7">
    <location>
        <begin position="75"/>
        <end position="97"/>
    </location>
</feature>
<feature type="transmembrane region" description="Helical" evidence="7">
    <location>
        <begin position="198"/>
        <end position="217"/>
    </location>
</feature>
<sequence length="625" mass="69551">MENVNHSSSSSSADDHDHHQKPPILHPPAAPRSKAGGWKAIKYILGNESFEKLASMSLIANITVYLNKNYNLSGIFLVNVINIWNGFSNISSLAGAFVSDTYLGKFRTLLLGSISSLLGMGTLTLTAGIHQLRPSSVCTDKSHCPQPKSWQLCFLFTGLGLLSLGAGGIRPCNIAFGADQFDTKTEKGRAQLESFFNWWYFTFTVALVIALTAVVYIQTDVSWTLGFAIPTACFVLSITIFLIGRHTYVYVKPQGSIFSDMVKVITAACRKYRASTETGSEKPFYNPNVATRSNTDAVKLPHTNRFKFLDKAAIIIDLNELDIQGMPKNGWRLCSLQQVEQLKCLVAIMPVWVTAIGTFLTMDQQNTFGVLQALQMDRSIGKHFDFPPGWMNITSMLTLSVWIYIYERVYIPQMKKMTGEGKRLSTKVRILIGIVMSILCMLVAGIVEEHRRNLALKHGSFISPASFALLLPQFCLSGLNEAFAAVAIMEFFTMQLPDSMRTVAGAIFFLSLSISSYLGTFIVNIIHKVTSNKSDQLPWLGGHDLNKIRLDYYYYFIAALGALNFAYFNFYASRYVVRSNFSGSEEEEVVLERSVACNSSNNMSDECNITIDKEKGLERHIGSNV</sequence>
<keyword evidence="4 7" id="KW-1133">Transmembrane helix</keyword>
<dbReference type="InterPro" id="IPR036259">
    <property type="entry name" value="MFS_trans_sf"/>
</dbReference>
<gene>
    <name evidence="8" type="ORF">FEM48_Zijuj05G0156700</name>
</gene>
<feature type="transmembrane region" description="Helical" evidence="7">
    <location>
        <begin position="504"/>
        <end position="526"/>
    </location>
</feature>
<dbReference type="OrthoDB" id="8904098at2759"/>
<comment type="caution">
    <text evidence="8">The sequence shown here is derived from an EMBL/GenBank/DDBJ whole genome shotgun (WGS) entry which is preliminary data.</text>
</comment>
<feature type="compositionally biased region" description="Low complexity" evidence="6">
    <location>
        <begin position="1"/>
        <end position="12"/>
    </location>
</feature>
<feature type="region of interest" description="Disordered" evidence="6">
    <location>
        <begin position="1"/>
        <end position="34"/>
    </location>
</feature>
<dbReference type="InterPro" id="IPR000109">
    <property type="entry name" value="POT_fam"/>
</dbReference>
<feature type="transmembrane region" description="Helical" evidence="7">
    <location>
        <begin position="467"/>
        <end position="492"/>
    </location>
</feature>
<evidence type="ECO:0000256" key="3">
    <source>
        <dbReference type="ARBA" id="ARBA00022692"/>
    </source>
</evidence>
<proteinExistence type="inferred from homology"/>
<dbReference type="EMBL" id="JAEACU010000005">
    <property type="protein sequence ID" value="KAH7529176.1"/>
    <property type="molecule type" value="Genomic_DNA"/>
</dbReference>
<evidence type="ECO:0000256" key="1">
    <source>
        <dbReference type="ARBA" id="ARBA00004141"/>
    </source>
</evidence>
<accession>A0A978VFN7</accession>
<evidence type="ECO:0000256" key="7">
    <source>
        <dbReference type="SAM" id="Phobius"/>
    </source>
</evidence>
<dbReference type="GO" id="GO:0016020">
    <property type="term" value="C:membrane"/>
    <property type="evidence" value="ECO:0007669"/>
    <property type="project" value="UniProtKB-SubCell"/>
</dbReference>
<feature type="transmembrane region" description="Helical" evidence="7">
    <location>
        <begin position="109"/>
        <end position="129"/>
    </location>
</feature>
<evidence type="ECO:0000256" key="4">
    <source>
        <dbReference type="ARBA" id="ARBA00022989"/>
    </source>
</evidence>
<dbReference type="Gene3D" id="1.20.1250.20">
    <property type="entry name" value="MFS general substrate transporter like domains"/>
    <property type="match status" value="1"/>
</dbReference>
<feature type="transmembrane region" description="Helical" evidence="7">
    <location>
        <begin position="149"/>
        <end position="169"/>
    </location>
</feature>
<name>A0A978VFN7_ZIZJJ</name>
<evidence type="ECO:0000256" key="5">
    <source>
        <dbReference type="ARBA" id="ARBA00023136"/>
    </source>
</evidence>
<dbReference type="PANTHER" id="PTHR11654">
    <property type="entry name" value="OLIGOPEPTIDE TRANSPORTER-RELATED"/>
    <property type="match status" value="1"/>
</dbReference>
<protein>
    <recommendedName>
        <fullName evidence="10">Protein NRT1/ PTR FAMILY 2.8-like</fullName>
    </recommendedName>
</protein>
<organism evidence="8 9">
    <name type="scientific">Ziziphus jujuba var. spinosa</name>
    <dbReference type="NCBI Taxonomy" id="714518"/>
    <lineage>
        <taxon>Eukaryota</taxon>
        <taxon>Viridiplantae</taxon>
        <taxon>Streptophyta</taxon>
        <taxon>Embryophyta</taxon>
        <taxon>Tracheophyta</taxon>
        <taxon>Spermatophyta</taxon>
        <taxon>Magnoliopsida</taxon>
        <taxon>eudicotyledons</taxon>
        <taxon>Gunneridae</taxon>
        <taxon>Pentapetalae</taxon>
        <taxon>rosids</taxon>
        <taxon>fabids</taxon>
        <taxon>Rosales</taxon>
        <taxon>Rhamnaceae</taxon>
        <taxon>Paliureae</taxon>
        <taxon>Ziziphus</taxon>
    </lineage>
</organism>
<dbReference type="AlphaFoldDB" id="A0A978VFN7"/>
<evidence type="ECO:0008006" key="10">
    <source>
        <dbReference type="Google" id="ProtNLM"/>
    </source>
</evidence>
<feature type="transmembrane region" description="Helical" evidence="7">
    <location>
        <begin position="389"/>
        <end position="407"/>
    </location>
</feature>
<keyword evidence="3 7" id="KW-0812">Transmembrane</keyword>
<evidence type="ECO:0000256" key="2">
    <source>
        <dbReference type="ARBA" id="ARBA00005982"/>
    </source>
</evidence>
<comment type="similarity">
    <text evidence="2">Belongs to the major facilitator superfamily. Proton-dependent oligopeptide transporter (POT/PTR) (TC 2.A.17) family.</text>
</comment>
<evidence type="ECO:0000256" key="6">
    <source>
        <dbReference type="SAM" id="MobiDB-lite"/>
    </source>
</evidence>
<reference evidence="8" key="1">
    <citation type="journal article" date="2021" name="Front. Plant Sci.">
        <title>Chromosome-Scale Genome Assembly for Chinese Sour Jujube and Insights Into Its Genome Evolution and Domestication Signature.</title>
        <authorList>
            <person name="Shen L.-Y."/>
            <person name="Luo H."/>
            <person name="Wang X.-L."/>
            <person name="Wang X.-M."/>
            <person name="Qiu X.-J."/>
            <person name="Liu H."/>
            <person name="Zhou S.-S."/>
            <person name="Jia K.-H."/>
            <person name="Nie S."/>
            <person name="Bao Y.-T."/>
            <person name="Zhang R.-G."/>
            <person name="Yun Q.-Z."/>
            <person name="Chai Y.-H."/>
            <person name="Lu J.-Y."/>
            <person name="Li Y."/>
            <person name="Zhao S.-W."/>
            <person name="Mao J.-F."/>
            <person name="Jia S.-G."/>
            <person name="Mao Y.-M."/>
        </authorList>
    </citation>
    <scope>NUCLEOTIDE SEQUENCE</scope>
    <source>
        <strain evidence="8">AT0</strain>
        <tissue evidence="8">Leaf</tissue>
    </source>
</reference>
<dbReference type="Proteomes" id="UP000813462">
    <property type="component" value="Unassembled WGS sequence"/>
</dbReference>